<dbReference type="InterPro" id="IPR013196">
    <property type="entry name" value="HTH_11"/>
</dbReference>
<dbReference type="OrthoDB" id="3171994at2"/>
<dbReference type="PROSITE" id="PS51000">
    <property type="entry name" value="HTH_DEOR_2"/>
    <property type="match status" value="1"/>
</dbReference>
<dbReference type="Proteomes" id="UP000234331">
    <property type="component" value="Unassembled WGS sequence"/>
</dbReference>
<dbReference type="GO" id="GO:0003700">
    <property type="term" value="F:DNA-binding transcription factor activity"/>
    <property type="evidence" value="ECO:0007669"/>
    <property type="project" value="InterPro"/>
</dbReference>
<gene>
    <name evidence="5" type="ORF">FRACA_670013</name>
</gene>
<keyword evidence="1" id="KW-0805">Transcription regulation</keyword>
<keyword evidence="6" id="KW-1185">Reference proteome</keyword>
<protein>
    <submittedName>
        <fullName evidence="5">Putative deoR-family transcriptional regulator</fullName>
    </submittedName>
</protein>
<evidence type="ECO:0000313" key="6">
    <source>
        <dbReference type="Proteomes" id="UP000234331"/>
    </source>
</evidence>
<evidence type="ECO:0000256" key="2">
    <source>
        <dbReference type="ARBA" id="ARBA00023125"/>
    </source>
</evidence>
<dbReference type="RefSeq" id="WP_101835129.1">
    <property type="nucleotide sequence ID" value="NZ_FZMO01000533.1"/>
</dbReference>
<keyword evidence="2" id="KW-0238">DNA-binding</keyword>
<evidence type="ECO:0000259" key="4">
    <source>
        <dbReference type="PROSITE" id="PS51000"/>
    </source>
</evidence>
<dbReference type="InterPro" id="IPR018356">
    <property type="entry name" value="Tscrpt_reg_HTH_DeoR_CS"/>
</dbReference>
<accession>A0A2I2L065</accession>
<dbReference type="Gene3D" id="1.10.10.10">
    <property type="entry name" value="Winged helix-like DNA-binding domain superfamily/Winged helix DNA-binding domain"/>
    <property type="match status" value="1"/>
</dbReference>
<organism evidence="5 6">
    <name type="scientific">Frankia canadensis</name>
    <dbReference type="NCBI Taxonomy" id="1836972"/>
    <lineage>
        <taxon>Bacteria</taxon>
        <taxon>Bacillati</taxon>
        <taxon>Actinomycetota</taxon>
        <taxon>Actinomycetes</taxon>
        <taxon>Frankiales</taxon>
        <taxon>Frankiaceae</taxon>
        <taxon>Frankia</taxon>
    </lineage>
</organism>
<keyword evidence="3" id="KW-0804">Transcription</keyword>
<dbReference type="Pfam" id="PF13280">
    <property type="entry name" value="WYL"/>
    <property type="match status" value="1"/>
</dbReference>
<dbReference type="GO" id="GO:0003677">
    <property type="term" value="F:DNA binding"/>
    <property type="evidence" value="ECO:0007669"/>
    <property type="project" value="UniProtKB-KW"/>
</dbReference>
<feature type="domain" description="HTH deoR-type" evidence="4">
    <location>
        <begin position="2"/>
        <end position="57"/>
    </location>
</feature>
<evidence type="ECO:0000256" key="1">
    <source>
        <dbReference type="ARBA" id="ARBA00023015"/>
    </source>
</evidence>
<sequence>MRSSRLTALLLHMQAVRRSTAPRLAAELEVSVRTVRRDIAALQDAGVPLWTEPGRAGGVRLTDGWRTDLDGLTGDEAAALLLAGAGPDVLVGLGLAADAAAARTKVLAALPPRPRDRAGQIHQRFLLDAPGWFRHEEPVPHLSALAAAVWSARRVDLSHTPGRRLAAEAAAGTEVAAGTNEAGPEAGVVVGAGLVVGGKAGATAEASRRVDPLALVCKAGVWYLVARHRGRILSYRISRISRVRPRAETFERPADFDLASWWRESADAFTRTLLRWTCRLRLSPAALADLRHAVDPVAARDALATASPPDAEGWRVVSVATEGLDVALFQLRMLGDGVEVLDPAELREALADTARRVAARNAARPDRFTT</sequence>
<evidence type="ECO:0000256" key="3">
    <source>
        <dbReference type="ARBA" id="ARBA00023163"/>
    </source>
</evidence>
<dbReference type="InterPro" id="IPR001034">
    <property type="entry name" value="DeoR_HTH"/>
</dbReference>
<dbReference type="AlphaFoldDB" id="A0A2I2L065"/>
<dbReference type="PANTHER" id="PTHR34580:SF1">
    <property type="entry name" value="PROTEIN PAFC"/>
    <property type="match status" value="1"/>
</dbReference>
<dbReference type="InterPro" id="IPR057727">
    <property type="entry name" value="WCX_dom"/>
</dbReference>
<reference evidence="5 6" key="1">
    <citation type="submission" date="2017-06" db="EMBL/GenBank/DDBJ databases">
        <authorList>
            <person name="Kim H.J."/>
            <person name="Triplett B.A."/>
        </authorList>
    </citation>
    <scope>NUCLEOTIDE SEQUENCE [LARGE SCALE GENOMIC DNA]</scope>
    <source>
        <strain evidence="5">FRACA_ARgP5</strain>
    </source>
</reference>
<name>A0A2I2L065_9ACTN</name>
<dbReference type="Pfam" id="PF25583">
    <property type="entry name" value="WCX"/>
    <property type="match status" value="1"/>
</dbReference>
<dbReference type="PROSITE" id="PS00894">
    <property type="entry name" value="HTH_DEOR_1"/>
    <property type="match status" value="1"/>
</dbReference>
<dbReference type="InterPro" id="IPR026881">
    <property type="entry name" value="WYL_dom"/>
</dbReference>
<dbReference type="Pfam" id="PF08279">
    <property type="entry name" value="HTH_11"/>
    <property type="match status" value="1"/>
</dbReference>
<dbReference type="InterPro" id="IPR051534">
    <property type="entry name" value="CBASS_pafABC_assoc_protein"/>
</dbReference>
<dbReference type="InterPro" id="IPR036388">
    <property type="entry name" value="WH-like_DNA-bd_sf"/>
</dbReference>
<dbReference type="PANTHER" id="PTHR34580">
    <property type="match status" value="1"/>
</dbReference>
<proteinExistence type="predicted"/>
<evidence type="ECO:0000313" key="5">
    <source>
        <dbReference type="EMBL" id="SNQ51306.1"/>
    </source>
</evidence>
<dbReference type="SUPFAM" id="SSF46785">
    <property type="entry name" value="Winged helix' DNA-binding domain"/>
    <property type="match status" value="1"/>
</dbReference>
<dbReference type="EMBL" id="FZMO01000533">
    <property type="protein sequence ID" value="SNQ51306.1"/>
    <property type="molecule type" value="Genomic_DNA"/>
</dbReference>
<dbReference type="InterPro" id="IPR036390">
    <property type="entry name" value="WH_DNA-bd_sf"/>
</dbReference>